<organism evidence="1">
    <name type="scientific">marine sediment metagenome</name>
    <dbReference type="NCBI Taxonomy" id="412755"/>
    <lineage>
        <taxon>unclassified sequences</taxon>
        <taxon>metagenomes</taxon>
        <taxon>ecological metagenomes</taxon>
    </lineage>
</organism>
<dbReference type="EMBL" id="LAZR01017662">
    <property type="protein sequence ID" value="KKL99489.1"/>
    <property type="molecule type" value="Genomic_DNA"/>
</dbReference>
<dbReference type="Pfam" id="PF08843">
    <property type="entry name" value="AbiEii"/>
    <property type="match status" value="1"/>
</dbReference>
<dbReference type="AlphaFoldDB" id="A0A0F9GKS3"/>
<evidence type="ECO:0000313" key="1">
    <source>
        <dbReference type="EMBL" id="KKL99489.1"/>
    </source>
</evidence>
<protein>
    <submittedName>
        <fullName evidence="1">Uncharacterized protein</fullName>
    </submittedName>
</protein>
<gene>
    <name evidence="1" type="ORF">LCGC14_1813920</name>
</gene>
<proteinExistence type="predicted"/>
<feature type="non-terminal residue" evidence="1">
    <location>
        <position position="1"/>
    </location>
</feature>
<reference evidence="1" key="1">
    <citation type="journal article" date="2015" name="Nature">
        <title>Complex archaea that bridge the gap between prokaryotes and eukaryotes.</title>
        <authorList>
            <person name="Spang A."/>
            <person name="Saw J.H."/>
            <person name="Jorgensen S.L."/>
            <person name="Zaremba-Niedzwiedzka K."/>
            <person name="Martijn J."/>
            <person name="Lind A.E."/>
            <person name="van Eijk R."/>
            <person name="Schleper C."/>
            <person name="Guy L."/>
            <person name="Ettema T.J."/>
        </authorList>
    </citation>
    <scope>NUCLEOTIDE SEQUENCE</scope>
</reference>
<dbReference type="InterPro" id="IPR014942">
    <property type="entry name" value="AbiEii"/>
</dbReference>
<comment type="caution">
    <text evidence="1">The sequence shown here is derived from an EMBL/GenBank/DDBJ whole genome shotgun (WGS) entry which is preliminary data.</text>
</comment>
<accession>A0A0F9GKS3</accession>
<name>A0A0F9GKS3_9ZZZZ</name>
<sequence length="211" mass="25322">GLDFKTERGNQRYILYGGNKKIITMKIYYKSEFLEKEGYIKVQINFWECLKFKSKTESLTNIIPESEELKFLFPQEVETFSKSFKLQIYDHREILCEKIRAILTRSGVKEKDYIDIYKIIKKFNLNLKDYEDEIVDKIIYVLELYKKYQDNYDKKVTFLLNEKSLSVNSLGDFMLKTINEEDFNIFLKHLHVFLKKIISLVDKKSKKAKNQ</sequence>